<dbReference type="InterPro" id="IPR046341">
    <property type="entry name" value="SET_dom_sf"/>
</dbReference>
<dbReference type="SMART" id="SM00317">
    <property type="entry name" value="SET"/>
    <property type="match status" value="1"/>
</dbReference>
<dbReference type="SUPFAM" id="SSF82199">
    <property type="entry name" value="SET domain"/>
    <property type="match status" value="1"/>
</dbReference>
<proteinExistence type="predicted"/>
<dbReference type="PROSITE" id="PS50280">
    <property type="entry name" value="SET"/>
    <property type="match status" value="1"/>
</dbReference>
<accession>A0A9W6ZXY2</accession>
<dbReference type="AlphaFoldDB" id="A0A9W6ZXY2"/>
<dbReference type="Gene3D" id="2.170.270.10">
    <property type="entry name" value="SET domain"/>
    <property type="match status" value="1"/>
</dbReference>
<name>A0A9W6ZXY2_9STRA</name>
<reference evidence="2" key="1">
    <citation type="submission" date="2022-07" db="EMBL/GenBank/DDBJ databases">
        <title>Genome analysis of Parmales, a sister group of diatoms, reveals the evolutionary specialization of diatoms from phago-mixotrophs to photoautotrophs.</title>
        <authorList>
            <person name="Ban H."/>
            <person name="Sato S."/>
            <person name="Yoshikawa S."/>
            <person name="Kazumasa Y."/>
            <person name="Nakamura Y."/>
            <person name="Ichinomiya M."/>
            <person name="Saitoh K."/>
            <person name="Sato N."/>
            <person name="Blanc-Mathieu R."/>
            <person name="Endo H."/>
            <person name="Kuwata A."/>
            <person name="Ogata H."/>
        </authorList>
    </citation>
    <scope>NUCLEOTIDE SEQUENCE</scope>
</reference>
<evidence type="ECO:0000259" key="1">
    <source>
        <dbReference type="PROSITE" id="PS50280"/>
    </source>
</evidence>
<feature type="domain" description="SET" evidence="1">
    <location>
        <begin position="28"/>
        <end position="178"/>
    </location>
</feature>
<protein>
    <recommendedName>
        <fullName evidence="1">SET domain-containing protein</fullName>
    </recommendedName>
</protein>
<dbReference type="InterPro" id="IPR001214">
    <property type="entry name" value="SET_dom"/>
</dbReference>
<keyword evidence="3" id="KW-1185">Reference proteome</keyword>
<gene>
    <name evidence="2" type="ORF">TrRE_jg7167</name>
</gene>
<comment type="caution">
    <text evidence="2">The sequence shown here is derived from an EMBL/GenBank/DDBJ whole genome shotgun (WGS) entry which is preliminary data.</text>
</comment>
<feature type="non-terminal residue" evidence="2">
    <location>
        <position position="1"/>
    </location>
</feature>
<dbReference type="OrthoDB" id="5560686at2759"/>
<organism evidence="2 3">
    <name type="scientific">Triparma retinervis</name>
    <dbReference type="NCBI Taxonomy" id="2557542"/>
    <lineage>
        <taxon>Eukaryota</taxon>
        <taxon>Sar</taxon>
        <taxon>Stramenopiles</taxon>
        <taxon>Ochrophyta</taxon>
        <taxon>Bolidophyceae</taxon>
        <taxon>Parmales</taxon>
        <taxon>Triparmaceae</taxon>
        <taxon>Triparma</taxon>
    </lineage>
</organism>
<dbReference type="Proteomes" id="UP001165082">
    <property type="component" value="Unassembled WGS sequence"/>
</dbReference>
<sequence>VFVSAVTYASLVFAFDRPRGELFVELDVDVEIKDSLIPGAGKGLFAAKPLPKNTELGLYPGVLIPTSTYRNSPKFKTAVSYAWKLSSDRGVLDPTDSLGRLPPFCPGGSSSIPLSPLLFRTLFAALSKGKPTALAMINEPPDAKDANVEVEESEREPRAKFYVKRDVEEGEELYLYYGPNYDRTGYK</sequence>
<dbReference type="EMBL" id="BRXZ01002459">
    <property type="protein sequence ID" value="GMH62429.1"/>
    <property type="molecule type" value="Genomic_DNA"/>
</dbReference>
<dbReference type="Pfam" id="PF00856">
    <property type="entry name" value="SET"/>
    <property type="match status" value="1"/>
</dbReference>
<evidence type="ECO:0000313" key="2">
    <source>
        <dbReference type="EMBL" id="GMH62429.1"/>
    </source>
</evidence>
<evidence type="ECO:0000313" key="3">
    <source>
        <dbReference type="Proteomes" id="UP001165082"/>
    </source>
</evidence>